<keyword evidence="2" id="KW-1185">Reference proteome</keyword>
<sequence>IRRFEDTKFKEIDSTTWRVDFFCASVECVHNSLRCFCIRANERLSRSRRQQCYVKLTSCPSCGLTINSIRYCPYSNCNLL</sequence>
<organism evidence="1 2">
    <name type="scientific">Diploptera punctata</name>
    <name type="common">Pacific beetle cockroach</name>
    <dbReference type="NCBI Taxonomy" id="6984"/>
    <lineage>
        <taxon>Eukaryota</taxon>
        <taxon>Metazoa</taxon>
        <taxon>Ecdysozoa</taxon>
        <taxon>Arthropoda</taxon>
        <taxon>Hexapoda</taxon>
        <taxon>Insecta</taxon>
        <taxon>Pterygota</taxon>
        <taxon>Neoptera</taxon>
        <taxon>Polyneoptera</taxon>
        <taxon>Dictyoptera</taxon>
        <taxon>Blattodea</taxon>
        <taxon>Blaberoidea</taxon>
        <taxon>Blaberidae</taxon>
        <taxon>Diplopterinae</taxon>
        <taxon>Diploptera</taxon>
    </lineage>
</organism>
<evidence type="ECO:0000313" key="1">
    <source>
        <dbReference type="EMBL" id="KAJ9574823.1"/>
    </source>
</evidence>
<dbReference type="EMBL" id="JASPKZ010010258">
    <property type="protein sequence ID" value="KAJ9574823.1"/>
    <property type="molecule type" value="Genomic_DNA"/>
</dbReference>
<feature type="non-terminal residue" evidence="1">
    <location>
        <position position="80"/>
    </location>
</feature>
<accession>A0AAD7Z7C3</accession>
<dbReference type="AlphaFoldDB" id="A0AAD7Z7C3"/>
<comment type="caution">
    <text evidence="1">The sequence shown here is derived from an EMBL/GenBank/DDBJ whole genome shotgun (WGS) entry which is preliminary data.</text>
</comment>
<name>A0AAD7Z7C3_DIPPU</name>
<proteinExistence type="predicted"/>
<reference evidence="1" key="2">
    <citation type="submission" date="2023-05" db="EMBL/GenBank/DDBJ databases">
        <authorList>
            <person name="Fouks B."/>
        </authorList>
    </citation>
    <scope>NUCLEOTIDE SEQUENCE</scope>
    <source>
        <strain evidence="1">Stay&amp;Tobe</strain>
        <tissue evidence="1">Testes</tissue>
    </source>
</reference>
<protein>
    <submittedName>
        <fullName evidence="1">Uncharacterized protein</fullName>
    </submittedName>
</protein>
<gene>
    <name evidence="1" type="ORF">L9F63_008010</name>
</gene>
<evidence type="ECO:0000313" key="2">
    <source>
        <dbReference type="Proteomes" id="UP001233999"/>
    </source>
</evidence>
<feature type="non-terminal residue" evidence="1">
    <location>
        <position position="1"/>
    </location>
</feature>
<dbReference type="Proteomes" id="UP001233999">
    <property type="component" value="Unassembled WGS sequence"/>
</dbReference>
<reference evidence="1" key="1">
    <citation type="journal article" date="2023" name="IScience">
        <title>Live-bearing cockroach genome reveals convergent evolutionary mechanisms linked to viviparity in insects and beyond.</title>
        <authorList>
            <person name="Fouks B."/>
            <person name="Harrison M.C."/>
            <person name="Mikhailova A.A."/>
            <person name="Marchal E."/>
            <person name="English S."/>
            <person name="Carruthers M."/>
            <person name="Jennings E.C."/>
            <person name="Chiamaka E.L."/>
            <person name="Frigard R.A."/>
            <person name="Pippel M."/>
            <person name="Attardo G.M."/>
            <person name="Benoit J.B."/>
            <person name="Bornberg-Bauer E."/>
            <person name="Tobe S.S."/>
        </authorList>
    </citation>
    <scope>NUCLEOTIDE SEQUENCE</scope>
    <source>
        <strain evidence="1">Stay&amp;Tobe</strain>
    </source>
</reference>